<evidence type="ECO:0008006" key="4">
    <source>
        <dbReference type="Google" id="ProtNLM"/>
    </source>
</evidence>
<accession>A0A1E5IV09</accession>
<sequence length="233" mass="25898">MTPQQHINYDLHRMVVFTILAGALASALGISISLFAKFQEIGLATFSQRPDFLGNYVNSPLAYIFNMGLIMAGSCILLAMYGLMQLKLGLFGNYISIAGIWVGVSIILIGIYPINYLFEHRLYSTSFLVGTIALYFLTMCARVNHKVAFPTPLFIVSALGFICACTLATLLNWSTLDFDPCQHPADMPCMVAIVMWCQTNLVMVWCIMLALTVNKLARQSYKDSRSKSLSVTY</sequence>
<keyword evidence="1" id="KW-0472">Membrane</keyword>
<feature type="transmembrane region" description="Helical" evidence="1">
    <location>
        <begin position="153"/>
        <end position="173"/>
    </location>
</feature>
<dbReference type="RefSeq" id="WP_069671038.1">
    <property type="nucleotide sequence ID" value="NZ_MCBT01000024.1"/>
</dbReference>
<reference evidence="2 3" key="1">
    <citation type="submission" date="2016-07" db="EMBL/GenBank/DDBJ databases">
        <title>Whole-genome of two Shewanella species isolated from a digestive organ of sea cucumber Apostichopus japonicus Selenka 1867.</title>
        <authorList>
            <person name="Hong H.-H."/>
            <person name="Choi H."/>
            <person name="Cheon S."/>
            <person name="Oh J.-S."/>
            <person name="Lee H.-G."/>
            <person name="Park C."/>
        </authorList>
    </citation>
    <scope>NUCLEOTIDE SEQUENCE [LARGE SCALE GENOMIC DNA]</scope>
    <source>
        <strain evidence="2 3">CSB03KR</strain>
    </source>
</reference>
<feature type="transmembrane region" description="Helical" evidence="1">
    <location>
        <begin position="95"/>
        <end position="116"/>
    </location>
</feature>
<dbReference type="Proteomes" id="UP000095230">
    <property type="component" value="Unassembled WGS sequence"/>
</dbReference>
<comment type="caution">
    <text evidence="2">The sequence shown here is derived from an EMBL/GenBank/DDBJ whole genome shotgun (WGS) entry which is preliminary data.</text>
</comment>
<gene>
    <name evidence="2" type="ORF">BEL05_01020</name>
</gene>
<feature type="transmembrane region" description="Helical" evidence="1">
    <location>
        <begin position="122"/>
        <end position="141"/>
    </location>
</feature>
<feature type="transmembrane region" description="Helical" evidence="1">
    <location>
        <begin position="193"/>
        <end position="217"/>
    </location>
</feature>
<dbReference type="EMBL" id="MCBT01000024">
    <property type="protein sequence ID" value="OEG74287.1"/>
    <property type="molecule type" value="Genomic_DNA"/>
</dbReference>
<evidence type="ECO:0000313" key="2">
    <source>
        <dbReference type="EMBL" id="OEG74287.1"/>
    </source>
</evidence>
<name>A0A1E5IV09_SHECO</name>
<proteinExistence type="predicted"/>
<protein>
    <recommendedName>
        <fullName evidence="4">DUF998 domain-containing protein</fullName>
    </recommendedName>
</protein>
<evidence type="ECO:0000256" key="1">
    <source>
        <dbReference type="SAM" id="Phobius"/>
    </source>
</evidence>
<feature type="transmembrane region" description="Helical" evidence="1">
    <location>
        <begin position="14"/>
        <end position="36"/>
    </location>
</feature>
<keyword evidence="1" id="KW-1133">Transmembrane helix</keyword>
<dbReference type="STRING" id="23.BEL05_01020"/>
<feature type="transmembrane region" description="Helical" evidence="1">
    <location>
        <begin position="61"/>
        <end position="83"/>
    </location>
</feature>
<evidence type="ECO:0000313" key="3">
    <source>
        <dbReference type="Proteomes" id="UP000095230"/>
    </source>
</evidence>
<keyword evidence="1" id="KW-0812">Transmembrane</keyword>
<dbReference type="AlphaFoldDB" id="A0A1E5IV09"/>
<organism evidence="2 3">
    <name type="scientific">Shewanella colwelliana</name>
    <name type="common">Alteromonas colwelliana</name>
    <dbReference type="NCBI Taxonomy" id="23"/>
    <lineage>
        <taxon>Bacteria</taxon>
        <taxon>Pseudomonadati</taxon>
        <taxon>Pseudomonadota</taxon>
        <taxon>Gammaproteobacteria</taxon>
        <taxon>Alteromonadales</taxon>
        <taxon>Shewanellaceae</taxon>
        <taxon>Shewanella</taxon>
    </lineage>
</organism>